<evidence type="ECO:0000256" key="1">
    <source>
        <dbReference type="ARBA" id="ARBA00023224"/>
    </source>
</evidence>
<protein>
    <submittedName>
        <fullName evidence="6">Methyl-accepting chemotaxis protein</fullName>
    </submittedName>
</protein>
<dbReference type="RefSeq" id="WP_072904009.1">
    <property type="nucleotide sequence ID" value="NZ_FRAD01000017.1"/>
</dbReference>
<dbReference type="STRING" id="1121331.SAMN02745248_02070"/>
<dbReference type="SUPFAM" id="SSF58104">
    <property type="entry name" value="Methyl-accepting chemotaxis protein (MCP) signaling domain"/>
    <property type="match status" value="1"/>
</dbReference>
<dbReference type="GO" id="GO:0016020">
    <property type="term" value="C:membrane"/>
    <property type="evidence" value="ECO:0007669"/>
    <property type="project" value="InterPro"/>
</dbReference>
<dbReference type="EMBL" id="FRAD01000017">
    <property type="protein sequence ID" value="SHK21731.1"/>
    <property type="molecule type" value="Genomic_DNA"/>
</dbReference>
<evidence type="ECO:0000256" key="4">
    <source>
        <dbReference type="SAM" id="Phobius"/>
    </source>
</evidence>
<dbReference type="GO" id="GO:0007165">
    <property type="term" value="P:signal transduction"/>
    <property type="evidence" value="ECO:0007669"/>
    <property type="project" value="UniProtKB-KW"/>
</dbReference>
<name>A0A1M6QNA5_9CLOT</name>
<organism evidence="6 7">
    <name type="scientific">Hathewaya proteolytica DSM 3090</name>
    <dbReference type="NCBI Taxonomy" id="1121331"/>
    <lineage>
        <taxon>Bacteria</taxon>
        <taxon>Bacillati</taxon>
        <taxon>Bacillota</taxon>
        <taxon>Clostridia</taxon>
        <taxon>Eubacteriales</taxon>
        <taxon>Clostridiaceae</taxon>
        <taxon>Hathewaya</taxon>
    </lineage>
</organism>
<gene>
    <name evidence="6" type="ORF">SAMN02745248_02070</name>
</gene>
<evidence type="ECO:0000313" key="6">
    <source>
        <dbReference type="EMBL" id="SHK21731.1"/>
    </source>
</evidence>
<feature type="transmembrane region" description="Helical" evidence="4">
    <location>
        <begin position="281"/>
        <end position="303"/>
    </location>
</feature>
<dbReference type="PRINTS" id="PR00260">
    <property type="entry name" value="CHEMTRNSDUCR"/>
</dbReference>
<dbReference type="Pfam" id="PF00015">
    <property type="entry name" value="MCPsignal"/>
    <property type="match status" value="1"/>
</dbReference>
<feature type="domain" description="Methyl-accepting transducer" evidence="5">
    <location>
        <begin position="380"/>
        <end position="630"/>
    </location>
</feature>
<keyword evidence="1 3" id="KW-0807">Transducer</keyword>
<dbReference type="InterPro" id="IPR004090">
    <property type="entry name" value="Chemotax_Me-accpt_rcpt"/>
</dbReference>
<dbReference type="OrthoDB" id="369336at2"/>
<keyword evidence="7" id="KW-1185">Reference proteome</keyword>
<comment type="similarity">
    <text evidence="2">Belongs to the methyl-accepting chemotaxis (MCP) protein family.</text>
</comment>
<accession>A0A1M6QNA5</accession>
<evidence type="ECO:0000256" key="3">
    <source>
        <dbReference type="PROSITE-ProRule" id="PRU00284"/>
    </source>
</evidence>
<dbReference type="AlphaFoldDB" id="A0A1M6QNA5"/>
<dbReference type="GO" id="GO:0006935">
    <property type="term" value="P:chemotaxis"/>
    <property type="evidence" value="ECO:0007669"/>
    <property type="project" value="InterPro"/>
</dbReference>
<reference evidence="6 7" key="1">
    <citation type="submission" date="2016-11" db="EMBL/GenBank/DDBJ databases">
        <authorList>
            <person name="Jaros S."/>
            <person name="Januszkiewicz K."/>
            <person name="Wedrychowicz H."/>
        </authorList>
    </citation>
    <scope>NUCLEOTIDE SEQUENCE [LARGE SCALE GENOMIC DNA]</scope>
    <source>
        <strain evidence="6 7">DSM 3090</strain>
    </source>
</reference>
<keyword evidence="4" id="KW-0812">Transmembrane</keyword>
<dbReference type="GO" id="GO:0004888">
    <property type="term" value="F:transmembrane signaling receptor activity"/>
    <property type="evidence" value="ECO:0007669"/>
    <property type="project" value="InterPro"/>
</dbReference>
<dbReference type="PROSITE" id="PS50111">
    <property type="entry name" value="CHEMOTAXIS_TRANSDUC_2"/>
    <property type="match status" value="1"/>
</dbReference>
<dbReference type="InterPro" id="IPR004089">
    <property type="entry name" value="MCPsignal_dom"/>
</dbReference>
<dbReference type="SMART" id="SM00283">
    <property type="entry name" value="MA"/>
    <property type="match status" value="1"/>
</dbReference>
<dbReference type="PANTHER" id="PTHR32089:SF112">
    <property type="entry name" value="LYSOZYME-LIKE PROTEIN-RELATED"/>
    <property type="match status" value="1"/>
</dbReference>
<keyword evidence="4" id="KW-0472">Membrane</keyword>
<dbReference type="PANTHER" id="PTHR32089">
    <property type="entry name" value="METHYL-ACCEPTING CHEMOTAXIS PROTEIN MCPB"/>
    <property type="match status" value="1"/>
</dbReference>
<dbReference type="Proteomes" id="UP000183952">
    <property type="component" value="Unassembled WGS sequence"/>
</dbReference>
<evidence type="ECO:0000256" key="2">
    <source>
        <dbReference type="ARBA" id="ARBA00029447"/>
    </source>
</evidence>
<proteinExistence type="inferred from homology"/>
<keyword evidence="4" id="KW-1133">Transmembrane helix</keyword>
<dbReference type="Gene3D" id="1.10.287.950">
    <property type="entry name" value="Methyl-accepting chemotaxis protein"/>
    <property type="match status" value="1"/>
</dbReference>
<evidence type="ECO:0000259" key="5">
    <source>
        <dbReference type="PROSITE" id="PS50111"/>
    </source>
</evidence>
<sequence length="671" mass="73513">MEKRTGLRTISVFICILSLILISLGQILSTDYSKTTLSKTLKDNYENTLSMEIKIMEQAAIQQDNVEKMLEDKIISLAYGVKPLLTTSYSKLNDIISAYAKDTQVFEINIVKNKTIVSSNMRDNINWVFPPDHAFNEVLSANKKSYAEPCRKSTVGDYDVKYGGVNLNNHYFVQVGVKADAVTEFKKNFGIDTCLQNIAQSNGVISSSIYTKKDYKIVYSSDKSLLNTSAIAPDTMYIDESTDKNSGKPLAILRKEVNLSGEPVIVETAFDLSTYKKNKTAFSAFANIITISVAVLLLCVIIFMDRKLVKPLICANEDILSISKGQFNTNKSDPYAKYNNEIGQMCRGISSLKETLKELIKEINNSVSSLYNSSNILNDITTKSTISMEDISSASQQLAASSTDEAKGVENMVHRLDSLAHSIDNSSECIERLSSIVENSMKNISVGNDTIKTLEDETKNTNINLKNVSSIVDKVGHYAENSESIITLIDTIAKQTNLLALNASIEASHAGESGKGFAVVASEIKKLSEQTASATNNIKDNIKNIQKVSNDAIVSVGNIIASARNQGKYINHTTELFTALIDALKSIASNLVQVKELSSSLSNDKDSILDNISTISAVIEETTASCEEISASMESEVNNIRSIGSLSSSNNDLAKKLDKIIKNFLKESEEI</sequence>
<evidence type="ECO:0000313" key="7">
    <source>
        <dbReference type="Proteomes" id="UP000183952"/>
    </source>
</evidence>